<feature type="signal peptide" evidence="1">
    <location>
        <begin position="1"/>
        <end position="20"/>
    </location>
</feature>
<keyword evidence="1" id="KW-0732">Signal</keyword>
<evidence type="ECO:0000313" key="2">
    <source>
        <dbReference type="EMBL" id="UEP64311.1"/>
    </source>
</evidence>
<dbReference type="EMBL" id="MZ746718">
    <property type="protein sequence ID" value="UEP64311.1"/>
    <property type="molecule type" value="mRNA"/>
</dbReference>
<organism evidence="2">
    <name type="scientific">Cotesia flavipes</name>
    <name type="common">Parasitic wasp</name>
    <name type="synonym">Apanteles flavipes</name>
    <dbReference type="NCBI Taxonomy" id="89805"/>
    <lineage>
        <taxon>Eukaryota</taxon>
        <taxon>Metazoa</taxon>
        <taxon>Ecdysozoa</taxon>
        <taxon>Arthropoda</taxon>
        <taxon>Hexapoda</taxon>
        <taxon>Insecta</taxon>
        <taxon>Pterygota</taxon>
        <taxon>Neoptera</taxon>
        <taxon>Endopterygota</taxon>
        <taxon>Hymenoptera</taxon>
        <taxon>Apocrita</taxon>
        <taxon>Ichneumonoidea</taxon>
        <taxon>Braconidae</taxon>
        <taxon>Microgastrinae</taxon>
        <taxon>Cotesia</taxon>
    </lineage>
</organism>
<accession>A0A8K1YTT7</accession>
<protein>
    <submittedName>
        <fullName evidence="2">Teratocyte protein I</fullName>
    </submittedName>
</protein>
<sequence length="79" mass="8634">MSKYLLIALVIAMSIVAITAECGGLWANCNSDCDCCSLSCGGFGCKAAQIFNPFGRDKYYYCSPKVCDCWPTNSKVHIY</sequence>
<evidence type="ECO:0000256" key="1">
    <source>
        <dbReference type="SAM" id="SignalP"/>
    </source>
</evidence>
<feature type="chain" id="PRO_5035458933" evidence="1">
    <location>
        <begin position="21"/>
        <end position="79"/>
    </location>
</feature>
<proteinExistence type="evidence at transcript level"/>
<reference evidence="2" key="1">
    <citation type="submission" date="2021-08" db="EMBL/GenBank/DDBJ databases">
        <title>Proteotranscriptomics reveals the secretory dynamics of teratocytes, master regulators of parasitization by the endoparasitoid wasp Cotesia flavipes.</title>
        <authorList>
            <person name="Pinto C.G."/>
            <person name="Walker A.A."/>
            <person name="Robinson S."/>
            <person name="King G.F."/>
            <person name="Rossi G.D."/>
        </authorList>
    </citation>
    <scope>NUCLEOTIDE SEQUENCE</scope>
</reference>
<dbReference type="AlphaFoldDB" id="A0A8K1YTT7"/>
<name>A0A8K1YTT7_COTFL</name>